<dbReference type="PROSITE" id="PS51186">
    <property type="entry name" value="GNAT"/>
    <property type="match status" value="1"/>
</dbReference>
<dbReference type="Proteomes" id="UP000184010">
    <property type="component" value="Unassembled WGS sequence"/>
</dbReference>
<dbReference type="GO" id="GO:0016747">
    <property type="term" value="F:acyltransferase activity, transferring groups other than amino-acyl groups"/>
    <property type="evidence" value="ECO:0007669"/>
    <property type="project" value="InterPro"/>
</dbReference>
<dbReference type="STRING" id="1121395.SAMN02745215_00860"/>
<evidence type="ECO:0000256" key="1">
    <source>
        <dbReference type="ARBA" id="ARBA00022679"/>
    </source>
</evidence>
<dbReference type="InterPro" id="IPR016181">
    <property type="entry name" value="Acyl_CoA_acyltransferase"/>
</dbReference>
<organism evidence="4 5">
    <name type="scientific">Desulfitobacterium chlororespirans DSM 11544</name>
    <dbReference type="NCBI Taxonomy" id="1121395"/>
    <lineage>
        <taxon>Bacteria</taxon>
        <taxon>Bacillati</taxon>
        <taxon>Bacillota</taxon>
        <taxon>Clostridia</taxon>
        <taxon>Eubacteriales</taxon>
        <taxon>Desulfitobacteriaceae</taxon>
        <taxon>Desulfitobacterium</taxon>
    </lineage>
</organism>
<proteinExistence type="predicted"/>
<keyword evidence="5" id="KW-1185">Reference proteome</keyword>
<dbReference type="RefSeq" id="WP_072771427.1">
    <property type="nucleotide sequence ID" value="NZ_FRDN01000004.1"/>
</dbReference>
<feature type="domain" description="N-acetyltransferase" evidence="3">
    <location>
        <begin position="1"/>
        <end position="167"/>
    </location>
</feature>
<evidence type="ECO:0000313" key="5">
    <source>
        <dbReference type="Proteomes" id="UP000184010"/>
    </source>
</evidence>
<dbReference type="EMBL" id="FRDN01000004">
    <property type="protein sequence ID" value="SHN57913.1"/>
    <property type="molecule type" value="Genomic_DNA"/>
</dbReference>
<keyword evidence="2" id="KW-0012">Acyltransferase</keyword>
<gene>
    <name evidence="4" type="ORF">SAMN02745215_00860</name>
</gene>
<dbReference type="InterPro" id="IPR000182">
    <property type="entry name" value="GNAT_dom"/>
</dbReference>
<reference evidence="5" key="1">
    <citation type="submission" date="2016-12" db="EMBL/GenBank/DDBJ databases">
        <authorList>
            <person name="Varghese N."/>
            <person name="Submissions S."/>
        </authorList>
    </citation>
    <scope>NUCLEOTIDE SEQUENCE [LARGE SCALE GENOMIC DNA]</scope>
    <source>
        <strain evidence="5">DSM 11544</strain>
    </source>
</reference>
<keyword evidence="1 4" id="KW-0808">Transferase</keyword>
<accession>A0A1M7SHH1</accession>
<dbReference type="SUPFAM" id="SSF55729">
    <property type="entry name" value="Acyl-CoA N-acyltransferases (Nat)"/>
    <property type="match status" value="1"/>
</dbReference>
<dbReference type="InterPro" id="IPR050680">
    <property type="entry name" value="YpeA/RimI_acetyltransf"/>
</dbReference>
<dbReference type="CDD" id="cd04301">
    <property type="entry name" value="NAT_SF"/>
    <property type="match status" value="1"/>
</dbReference>
<dbReference type="AlphaFoldDB" id="A0A1M7SHH1"/>
<protein>
    <submittedName>
        <fullName evidence="4">Acetyltransferase (GNAT) family protein</fullName>
    </submittedName>
</protein>
<dbReference type="PANTHER" id="PTHR43420">
    <property type="entry name" value="ACETYLTRANSFERASE"/>
    <property type="match status" value="1"/>
</dbReference>
<evidence type="ECO:0000313" key="4">
    <source>
        <dbReference type="EMBL" id="SHN57913.1"/>
    </source>
</evidence>
<dbReference type="PANTHER" id="PTHR43420:SF47">
    <property type="entry name" value="N-ACETYLTRANSFERASE DOMAIN-CONTAINING PROTEIN"/>
    <property type="match status" value="1"/>
</dbReference>
<dbReference type="Pfam" id="PF00583">
    <property type="entry name" value="Acetyltransf_1"/>
    <property type="match status" value="1"/>
</dbReference>
<name>A0A1M7SHH1_9FIRM</name>
<dbReference type="Gene3D" id="3.40.630.30">
    <property type="match status" value="1"/>
</dbReference>
<sequence>MDIIPASEKHLERVCRLCRSCSAHMFSNQIDQWDEIYPDRKVFLDDIRSESLYLVLDDESGEAIACIVINEEQDPEYKEVSWQYERERIAVIHRLMVHPQYEGRGIARQLIRYVEELAQSRKYEAIRLDVFAKNPKAVSFYHQLGYQIAGKVRFRKGEFLCCEKLLQVHYA</sequence>
<evidence type="ECO:0000256" key="2">
    <source>
        <dbReference type="ARBA" id="ARBA00023315"/>
    </source>
</evidence>
<evidence type="ECO:0000259" key="3">
    <source>
        <dbReference type="PROSITE" id="PS51186"/>
    </source>
</evidence>